<evidence type="ECO:0000313" key="3">
    <source>
        <dbReference type="Proteomes" id="UP001205998"/>
    </source>
</evidence>
<gene>
    <name evidence="2" type="ORF">C0J50_12050</name>
</gene>
<dbReference type="AlphaFoldDB" id="A0AAD5A677"/>
<dbReference type="PROSITE" id="PS00675">
    <property type="entry name" value="SIGMA54_INTERACT_1"/>
    <property type="match status" value="1"/>
</dbReference>
<dbReference type="Pfam" id="PF00735">
    <property type="entry name" value="Septin"/>
    <property type="match status" value="1"/>
</dbReference>
<keyword evidence="3" id="KW-1185">Reference proteome</keyword>
<dbReference type="PANTHER" id="PTHR32046:SF11">
    <property type="entry name" value="IMMUNE-ASSOCIATED NUCLEOTIDE-BINDING PROTEIN 10-LIKE"/>
    <property type="match status" value="1"/>
</dbReference>
<feature type="non-terminal residue" evidence="2">
    <location>
        <position position="1"/>
    </location>
</feature>
<dbReference type="InterPro" id="IPR027417">
    <property type="entry name" value="P-loop_NTPase"/>
</dbReference>
<dbReference type="GO" id="GO:0005525">
    <property type="term" value="F:GTP binding"/>
    <property type="evidence" value="ECO:0007669"/>
    <property type="project" value="InterPro"/>
</dbReference>
<organism evidence="2 3">
    <name type="scientific">Silurus asotus</name>
    <name type="common">Amur catfish</name>
    <name type="synonym">Parasilurus asotus</name>
    <dbReference type="NCBI Taxonomy" id="30991"/>
    <lineage>
        <taxon>Eukaryota</taxon>
        <taxon>Metazoa</taxon>
        <taxon>Chordata</taxon>
        <taxon>Craniata</taxon>
        <taxon>Vertebrata</taxon>
        <taxon>Euteleostomi</taxon>
        <taxon>Actinopterygii</taxon>
        <taxon>Neopterygii</taxon>
        <taxon>Teleostei</taxon>
        <taxon>Ostariophysi</taxon>
        <taxon>Siluriformes</taxon>
        <taxon>Siluridae</taxon>
        <taxon>Silurus</taxon>
    </lineage>
</organism>
<dbReference type="Gene3D" id="3.40.50.300">
    <property type="entry name" value="P-loop containing nucleotide triphosphate hydrolases"/>
    <property type="match status" value="1"/>
</dbReference>
<evidence type="ECO:0000313" key="2">
    <source>
        <dbReference type="EMBL" id="KAI5610548.1"/>
    </source>
</evidence>
<sequence>MMGTRSFCLLDLLEIFTPNFYTLWLLERDRFQTASVAVSDIKQKSYLIPSTAGVSPTRYRLITTRSNLNENGSVRKWTFGQRDVNMQNKILLIVGETGTGKTTLINAMVNYILRVKFEDEVWFEITEEGEDNDVPDQAKSQTTKVTVYEIFSQDNPICLTIIDTPGYGDTRGTDQDKKIAENLYKLFRSDSGVKEIDAVCLVVKASENRLSNRQQYIFDAVLSLFGKDIENNIVILVTYSDGMPPPDVINAIKRAGIPC</sequence>
<protein>
    <recommendedName>
        <fullName evidence="1">Septin-type G domain-containing protein</fullName>
    </recommendedName>
</protein>
<dbReference type="PANTHER" id="PTHR32046">
    <property type="entry name" value="G DOMAIN-CONTAINING PROTEIN"/>
    <property type="match status" value="1"/>
</dbReference>
<reference evidence="2" key="1">
    <citation type="submission" date="2018-07" db="EMBL/GenBank/DDBJ databases">
        <title>Comparative genomics of catfishes provides insights into carnivory and benthic adaptation.</title>
        <authorList>
            <person name="Zhang Y."/>
            <person name="Wang D."/>
            <person name="Peng Z."/>
            <person name="Zheng S."/>
            <person name="Shao F."/>
            <person name="Tao W."/>
        </authorList>
    </citation>
    <scope>NUCLEOTIDE SEQUENCE</scope>
    <source>
        <strain evidence="2">Chongqing</strain>
    </source>
</reference>
<dbReference type="EMBL" id="MU573677">
    <property type="protein sequence ID" value="KAI5610548.1"/>
    <property type="molecule type" value="Genomic_DNA"/>
</dbReference>
<comment type="caution">
    <text evidence="2">The sequence shown here is derived from an EMBL/GenBank/DDBJ whole genome shotgun (WGS) entry which is preliminary data.</text>
</comment>
<dbReference type="InterPro" id="IPR025662">
    <property type="entry name" value="Sigma_54_int_dom_ATP-bd_1"/>
</dbReference>
<accession>A0AAD5A677</accession>
<feature type="domain" description="Septin-type G" evidence="1">
    <location>
        <begin position="91"/>
        <end position="171"/>
    </location>
</feature>
<proteinExistence type="predicted"/>
<dbReference type="Proteomes" id="UP001205998">
    <property type="component" value="Unassembled WGS sequence"/>
</dbReference>
<dbReference type="InterPro" id="IPR030379">
    <property type="entry name" value="G_SEPTIN_dom"/>
</dbReference>
<dbReference type="SUPFAM" id="SSF52540">
    <property type="entry name" value="P-loop containing nucleoside triphosphate hydrolases"/>
    <property type="match status" value="1"/>
</dbReference>
<evidence type="ECO:0000259" key="1">
    <source>
        <dbReference type="Pfam" id="PF00735"/>
    </source>
</evidence>
<name>A0AAD5A677_SILAS</name>